<name>A0ABQ9H6N1_9NEOP</name>
<accession>A0ABQ9H6N1</accession>
<dbReference type="InterPro" id="IPR029526">
    <property type="entry name" value="PGBD"/>
</dbReference>
<dbReference type="Pfam" id="PF13843">
    <property type="entry name" value="DDE_Tnp_1_7"/>
    <property type="match status" value="1"/>
</dbReference>
<dbReference type="PANTHER" id="PTHR46599:SF6">
    <property type="entry name" value="DUAL SPECIFICITY PHOSPHATASE 26"/>
    <property type="match status" value="1"/>
</dbReference>
<protein>
    <recommendedName>
        <fullName evidence="1">PiggyBac transposable element-derived protein domain-containing protein</fullName>
    </recommendedName>
</protein>
<feature type="domain" description="PiggyBac transposable element-derived protein" evidence="1">
    <location>
        <begin position="85"/>
        <end position="191"/>
    </location>
</feature>
<dbReference type="EMBL" id="JARBHB010000007">
    <property type="protein sequence ID" value="KAJ8879937.1"/>
    <property type="molecule type" value="Genomic_DNA"/>
</dbReference>
<dbReference type="Proteomes" id="UP001159363">
    <property type="component" value="Chromosome 6"/>
</dbReference>
<dbReference type="PANTHER" id="PTHR46599">
    <property type="entry name" value="PIGGYBAC TRANSPOSABLE ELEMENT-DERIVED PROTEIN 4"/>
    <property type="match status" value="1"/>
</dbReference>
<reference evidence="2 3" key="1">
    <citation type="submission" date="2023-02" db="EMBL/GenBank/DDBJ databases">
        <title>LHISI_Scaffold_Assembly.</title>
        <authorList>
            <person name="Stuart O.P."/>
            <person name="Cleave R."/>
            <person name="Magrath M.J.L."/>
            <person name="Mikheyev A.S."/>
        </authorList>
    </citation>
    <scope>NUCLEOTIDE SEQUENCE [LARGE SCALE GENOMIC DNA]</scope>
    <source>
        <strain evidence="2">Daus_M_001</strain>
        <tissue evidence="2">Leg muscle</tissue>
    </source>
</reference>
<comment type="caution">
    <text evidence="2">The sequence shown here is derived from an EMBL/GenBank/DDBJ whole genome shotgun (WGS) entry which is preliminary data.</text>
</comment>
<organism evidence="2 3">
    <name type="scientific">Dryococelus australis</name>
    <dbReference type="NCBI Taxonomy" id="614101"/>
    <lineage>
        <taxon>Eukaryota</taxon>
        <taxon>Metazoa</taxon>
        <taxon>Ecdysozoa</taxon>
        <taxon>Arthropoda</taxon>
        <taxon>Hexapoda</taxon>
        <taxon>Insecta</taxon>
        <taxon>Pterygota</taxon>
        <taxon>Neoptera</taxon>
        <taxon>Polyneoptera</taxon>
        <taxon>Phasmatodea</taxon>
        <taxon>Verophasmatodea</taxon>
        <taxon>Anareolatae</taxon>
        <taxon>Phasmatidae</taxon>
        <taxon>Eurycanthinae</taxon>
        <taxon>Dryococelus</taxon>
    </lineage>
</organism>
<evidence type="ECO:0000313" key="2">
    <source>
        <dbReference type="EMBL" id="KAJ8879937.1"/>
    </source>
</evidence>
<gene>
    <name evidence="2" type="ORF">PR048_020558</name>
</gene>
<proteinExistence type="predicted"/>
<sequence length="211" mass="23587">MCYQNNAVNEQLLGFHGRCVFKMFIPSKPDMYGIKILIIHFICENSSLHWQGFNSQRNSCCTAPTGIALLIIGSLHTLGKKKKLLREHTVTMVGAMRSNKAEIPPLFKDIRGHKQNSAMFAFSGKETLLSYCPPKKKQIVTILTTIIEFYNATKGGVDCFDNCVIYTQVSRKTRQWPLCIFHGLLNAVGINCTVLLAGSKSKSKDKESVPN</sequence>
<evidence type="ECO:0000259" key="1">
    <source>
        <dbReference type="Pfam" id="PF13843"/>
    </source>
</evidence>
<keyword evidence="3" id="KW-1185">Reference proteome</keyword>
<evidence type="ECO:0000313" key="3">
    <source>
        <dbReference type="Proteomes" id="UP001159363"/>
    </source>
</evidence>